<keyword evidence="5" id="KW-0479">Metal-binding</keyword>
<evidence type="ECO:0000256" key="7">
    <source>
        <dbReference type="ARBA" id="ARBA00022792"/>
    </source>
</evidence>
<dbReference type="Gene3D" id="3.40.50.300">
    <property type="entry name" value="P-loop containing nucleotide triphosphate hydrolases"/>
    <property type="match status" value="1"/>
</dbReference>
<evidence type="ECO:0000256" key="6">
    <source>
        <dbReference type="ARBA" id="ARBA00022741"/>
    </source>
</evidence>
<dbReference type="InterPro" id="IPR036640">
    <property type="entry name" value="ABC1_TM_sf"/>
</dbReference>
<feature type="transmembrane region" description="Helical" evidence="23">
    <location>
        <begin position="177"/>
        <end position="198"/>
    </location>
</feature>
<evidence type="ECO:0000256" key="17">
    <source>
        <dbReference type="ARBA" id="ARBA00052250"/>
    </source>
</evidence>
<comment type="catalytic activity">
    <reaction evidence="17">
        <text>biliverdin IXalpha(in) + ATP + H2O = biliverdin IXalpha(out) + ADP + phosphate + H(+)</text>
        <dbReference type="Rhea" id="RHEA:82359"/>
        <dbReference type="ChEBI" id="CHEBI:15377"/>
        <dbReference type="ChEBI" id="CHEBI:15378"/>
        <dbReference type="ChEBI" id="CHEBI:30616"/>
        <dbReference type="ChEBI" id="CHEBI:43474"/>
        <dbReference type="ChEBI" id="CHEBI:57991"/>
        <dbReference type="ChEBI" id="CHEBI:456216"/>
    </reaction>
    <physiologicalReaction direction="left-to-right" evidence="17">
        <dbReference type="Rhea" id="RHEA:82360"/>
    </physiologicalReaction>
</comment>
<keyword evidence="16" id="KW-0318">Glutathionylation</keyword>
<evidence type="ECO:0000256" key="21">
    <source>
        <dbReference type="ARBA" id="ARBA00083334"/>
    </source>
</evidence>
<dbReference type="GO" id="GO:0016887">
    <property type="term" value="F:ATP hydrolysis activity"/>
    <property type="evidence" value="ECO:0007669"/>
    <property type="project" value="InterPro"/>
</dbReference>
<comment type="subcellular location">
    <subcellularLocation>
        <location evidence="1">Mitochondrion inner membrane</location>
        <topology evidence="1">Multi-pass membrane protein</topology>
    </subcellularLocation>
</comment>
<keyword evidence="3" id="KW-0813">Transport</keyword>
<feature type="transmembrane region" description="Helical" evidence="23">
    <location>
        <begin position="441"/>
        <end position="462"/>
    </location>
</feature>
<keyword evidence="15 23" id="KW-0472">Membrane</keyword>
<dbReference type="PANTHER" id="PTHR43394">
    <property type="entry name" value="ATP-DEPENDENT PERMEASE MDL1, MITOCHONDRIAL"/>
    <property type="match status" value="1"/>
</dbReference>
<feature type="transmembrane region" description="Helical" evidence="23">
    <location>
        <begin position="218"/>
        <end position="242"/>
    </location>
</feature>
<evidence type="ECO:0000256" key="22">
    <source>
        <dbReference type="SAM" id="MobiDB-lite"/>
    </source>
</evidence>
<evidence type="ECO:0000256" key="20">
    <source>
        <dbReference type="ARBA" id="ARBA00075187"/>
    </source>
</evidence>
<dbReference type="InterPro" id="IPR003593">
    <property type="entry name" value="AAA+_ATPase"/>
</dbReference>
<dbReference type="SUPFAM" id="SSF52540">
    <property type="entry name" value="P-loop containing nucleoside triphosphate hydrolases"/>
    <property type="match status" value="1"/>
</dbReference>
<keyword evidence="8" id="KW-0067">ATP-binding</keyword>
<evidence type="ECO:0000256" key="19">
    <source>
        <dbReference type="ARBA" id="ARBA00072683"/>
    </source>
</evidence>
<evidence type="ECO:0000256" key="8">
    <source>
        <dbReference type="ARBA" id="ARBA00022840"/>
    </source>
</evidence>
<evidence type="ECO:0000256" key="2">
    <source>
        <dbReference type="ARBA" id="ARBA00005580"/>
    </source>
</evidence>
<dbReference type="Pfam" id="PF00005">
    <property type="entry name" value="ABC_tran"/>
    <property type="match status" value="1"/>
</dbReference>
<dbReference type="InterPro" id="IPR003439">
    <property type="entry name" value="ABC_transporter-like_ATP-bd"/>
</dbReference>
<dbReference type="GO" id="GO:0005743">
    <property type="term" value="C:mitochondrial inner membrane"/>
    <property type="evidence" value="ECO:0007669"/>
    <property type="project" value="UniProtKB-SubCell"/>
</dbReference>
<proteinExistence type="evidence at transcript level"/>
<dbReference type="FunFam" id="3.40.50.300:FF:000403">
    <property type="entry name" value="ATP-binding cassette sub-family B member 8, mitochondrial"/>
    <property type="match status" value="1"/>
</dbReference>
<dbReference type="InterPro" id="IPR039421">
    <property type="entry name" value="Type_1_exporter"/>
</dbReference>
<evidence type="ECO:0000256" key="5">
    <source>
        <dbReference type="ARBA" id="ARBA00022723"/>
    </source>
</evidence>
<feature type="region of interest" description="Disordered" evidence="22">
    <location>
        <begin position="136"/>
        <end position="156"/>
    </location>
</feature>
<keyword evidence="13" id="KW-0007">Acetylation</keyword>
<reference evidence="26" key="1">
    <citation type="journal article" date="2015" name="BMC Genomics">
        <title>Genome-wide analysis of the ATP-binding cassette (ABC) transporter gene family in sea lamprey and Japanese lamprey.</title>
        <authorList>
            <person name="Ren J."/>
            <person name="Chung-Davidson Y.W."/>
            <person name="Yeh C.Y."/>
            <person name="Scott C."/>
            <person name="Brown T."/>
            <person name="Li W."/>
        </authorList>
    </citation>
    <scope>NUCLEOTIDE SEQUENCE</scope>
</reference>
<keyword evidence="9" id="KW-0460">Magnesium</keyword>
<keyword evidence="11" id="KW-1278">Translocase</keyword>
<dbReference type="GO" id="GO:0046872">
    <property type="term" value="F:metal ion binding"/>
    <property type="evidence" value="ECO:0007669"/>
    <property type="project" value="UniProtKB-KW"/>
</dbReference>
<evidence type="ECO:0000256" key="15">
    <source>
        <dbReference type="ARBA" id="ARBA00023136"/>
    </source>
</evidence>
<evidence type="ECO:0000256" key="9">
    <source>
        <dbReference type="ARBA" id="ARBA00022842"/>
    </source>
</evidence>
<dbReference type="PROSITE" id="PS50929">
    <property type="entry name" value="ABC_TM1F"/>
    <property type="match status" value="1"/>
</dbReference>
<organism evidence="26">
    <name type="scientific">Petromyzon marinus</name>
    <name type="common">Sea lamprey</name>
    <dbReference type="NCBI Taxonomy" id="7757"/>
    <lineage>
        <taxon>Eukaryota</taxon>
        <taxon>Metazoa</taxon>
        <taxon>Chordata</taxon>
        <taxon>Craniata</taxon>
        <taxon>Vertebrata</taxon>
        <taxon>Cyclostomata</taxon>
        <taxon>Hyperoartia</taxon>
        <taxon>Petromyzontiformes</taxon>
        <taxon>Petromyzontidae</taxon>
        <taxon>Petromyzon</taxon>
    </lineage>
</organism>
<dbReference type="SUPFAM" id="SSF90123">
    <property type="entry name" value="ABC transporter transmembrane region"/>
    <property type="match status" value="1"/>
</dbReference>
<sequence length="754" mass="80437">MQCVPVRRPLLLFRLRQGSCAPRVSYGRAGRWAAPPRGPCRTALAALISRGAPRLWPREGTTALARAASGLQACAEREAQRRAHATSGPGVRRTGLRVVPGLPGVIVPWSGHLGFAAPEARAWSLHHVRRFASGADDGRGLKEAGGTGAASEVKSADDSSKDLKKLMALARPESRTLAAAVGLLCISSVVTMSVPFCLGKVIDVINSTGGVDMAPTDLAHLATVLSGIFMAGAIANAGRVYLMQVSGQRIVQRLRDSLFRAIMRQELGFFDRTRTGELVNRLSADTALMGRAVTENLSDGLRSVAQVTVGIGMMFYVSPKLATFVLGVVPPIALIAVVYGRYLRRITKRTQDSLAEATQVAEERIGNIRTVRSFAKEELEMQKYSSKVNYVLQLAYKEALARAGFFGATGLSGNLIVLAVLYKGGLLMQSAHITVGDLSAFLLYSGWVGISIGGLSSFYSELMKGLGTGSRIWQLLDRQPTIPLGEGQVVPLQALRGEIEFRGVHFAYPTRETAPVFRSLDLAVPAGQVTAVVGPSGCGKSTLLSLLLRLYDPQKGQVLIDGQDVREVNPSWLRSQIGTVSQEPILFSCSIAENIAYGAANPEAASKADIARAAQAANAYGFIEGFPSGFDTVVGEKGVLLSGGQKQRIAIARAILKNPNILLLDEATSALDSESESLVQEALDRLMTGRTVLVIAHRLSTIQGADRIAVLERGRVAQAGTYAQLTADTGGMFHRLVERQTAAHHAVVGDQRAG</sequence>
<evidence type="ECO:0000259" key="25">
    <source>
        <dbReference type="PROSITE" id="PS50929"/>
    </source>
</evidence>
<keyword evidence="7" id="KW-0999">Mitochondrion inner membrane</keyword>
<keyword evidence="14" id="KW-0496">Mitochondrion</keyword>
<evidence type="ECO:0000313" key="26">
    <source>
        <dbReference type="EMBL" id="AKC42140.1"/>
    </source>
</evidence>
<evidence type="ECO:0000259" key="24">
    <source>
        <dbReference type="PROSITE" id="PS50893"/>
    </source>
</evidence>
<dbReference type="PROSITE" id="PS00211">
    <property type="entry name" value="ABC_TRANSPORTER_1"/>
    <property type="match status" value="1"/>
</dbReference>
<dbReference type="InterPro" id="IPR011527">
    <property type="entry name" value="ABC1_TM_dom"/>
</dbReference>
<feature type="domain" description="ABC transporter" evidence="24">
    <location>
        <begin position="499"/>
        <end position="738"/>
    </location>
</feature>
<feature type="domain" description="ABC transmembrane type-1" evidence="25">
    <location>
        <begin position="178"/>
        <end position="464"/>
    </location>
</feature>
<dbReference type="AlphaFoldDB" id="A0A0G2ST94"/>
<evidence type="ECO:0000256" key="18">
    <source>
        <dbReference type="ARBA" id="ARBA00055589"/>
    </source>
</evidence>
<comment type="function">
    <text evidence="18">ATP-dependent transporter located in the mitochondrial inner membrane that catalyzes the export of biliverdin from the mitochondrial matrix, and plays a crucial role in hemoglobin synthesis and antioxidative stress. Participates in the early step of the heme biosynthetic process during insertion of iron into protoporphyrin IX (PPIX). Involved in the stabilization of the iron transporter mitoferrin-1/SLC25A37. In addition may be involved in mitochondrial unfolded protein response (UPRmt) signaling pathway, although ABCB10 probably does not participate in peptide export from mitochondria.</text>
</comment>
<dbReference type="Gene3D" id="1.20.1560.10">
    <property type="entry name" value="ABC transporter type 1, transmembrane domain"/>
    <property type="match status" value="1"/>
</dbReference>
<name>A0A0G2ST94_PETMA</name>
<evidence type="ECO:0000256" key="16">
    <source>
        <dbReference type="ARBA" id="ARBA00023206"/>
    </source>
</evidence>
<evidence type="ECO:0000256" key="3">
    <source>
        <dbReference type="ARBA" id="ARBA00022448"/>
    </source>
</evidence>
<dbReference type="FunFam" id="1.20.1560.10:FF:000048">
    <property type="entry name" value="ATP-binding cassette sub-family B member 10, mitochondrial"/>
    <property type="match status" value="1"/>
</dbReference>
<evidence type="ECO:0000256" key="1">
    <source>
        <dbReference type="ARBA" id="ARBA00004448"/>
    </source>
</evidence>
<dbReference type="CDD" id="cd03249">
    <property type="entry name" value="ABC_MTABC3_MDL1_MDL2"/>
    <property type="match status" value="1"/>
</dbReference>
<evidence type="ECO:0000256" key="23">
    <source>
        <dbReference type="SAM" id="Phobius"/>
    </source>
</evidence>
<dbReference type="GO" id="GO:0042802">
    <property type="term" value="F:identical protein binding"/>
    <property type="evidence" value="ECO:0007669"/>
    <property type="project" value="UniProtKB-ARBA"/>
</dbReference>
<dbReference type="InterPro" id="IPR027417">
    <property type="entry name" value="P-loop_NTPase"/>
</dbReference>
<feature type="transmembrane region" description="Helical" evidence="23">
    <location>
        <begin position="324"/>
        <end position="343"/>
    </location>
</feature>
<keyword evidence="10" id="KW-0809">Transit peptide</keyword>
<dbReference type="EMBL" id="KM232925">
    <property type="protein sequence ID" value="AKC42140.1"/>
    <property type="molecule type" value="mRNA"/>
</dbReference>
<evidence type="ECO:0000256" key="4">
    <source>
        <dbReference type="ARBA" id="ARBA00022692"/>
    </source>
</evidence>
<comment type="similarity">
    <text evidence="2">Belongs to the ABC transporter superfamily. ABCB family. Mitochondrial peptide exporter (TC 3.A.1.212) subfamily.</text>
</comment>
<dbReference type="PANTHER" id="PTHR43394:SF1">
    <property type="entry name" value="ATP-BINDING CASSETTE SUB-FAMILY B MEMBER 10, MITOCHONDRIAL"/>
    <property type="match status" value="1"/>
</dbReference>
<evidence type="ECO:0000256" key="14">
    <source>
        <dbReference type="ARBA" id="ARBA00023128"/>
    </source>
</evidence>
<evidence type="ECO:0000256" key="10">
    <source>
        <dbReference type="ARBA" id="ARBA00022946"/>
    </source>
</evidence>
<dbReference type="CDD" id="cd18573">
    <property type="entry name" value="ABC_6TM_ABCB10_like"/>
    <property type="match status" value="1"/>
</dbReference>
<accession>A0A0G2ST94</accession>
<dbReference type="GO" id="GO:0090374">
    <property type="term" value="P:oligopeptide export from mitochondrion"/>
    <property type="evidence" value="ECO:0007669"/>
    <property type="project" value="TreeGrafter"/>
</dbReference>
<evidence type="ECO:0000256" key="11">
    <source>
        <dbReference type="ARBA" id="ARBA00022967"/>
    </source>
</evidence>
<keyword evidence="6" id="KW-0547">Nucleotide-binding</keyword>
<feature type="transmembrane region" description="Helical" evidence="23">
    <location>
        <begin position="399"/>
        <end position="421"/>
    </location>
</feature>
<evidence type="ECO:0000256" key="12">
    <source>
        <dbReference type="ARBA" id="ARBA00022989"/>
    </source>
</evidence>
<protein>
    <recommendedName>
        <fullName evidence="19">ATP-binding cassette sub-family B member 10, mitochondrial</fullName>
    </recommendedName>
    <alternativeName>
        <fullName evidence="20">ABC-mitochondrial erythroid protein</fullName>
    </alternativeName>
    <alternativeName>
        <fullName evidence="21">ATP-binding cassette transporter 10</fullName>
    </alternativeName>
</protein>
<dbReference type="GO" id="GO:0005524">
    <property type="term" value="F:ATP binding"/>
    <property type="evidence" value="ECO:0007669"/>
    <property type="project" value="UniProtKB-KW"/>
</dbReference>
<dbReference type="Pfam" id="PF00664">
    <property type="entry name" value="ABC_membrane"/>
    <property type="match status" value="1"/>
</dbReference>
<dbReference type="SMART" id="SM00382">
    <property type="entry name" value="AAA"/>
    <property type="match status" value="1"/>
</dbReference>
<dbReference type="GO" id="GO:0015421">
    <property type="term" value="F:ABC-type oligopeptide transporter activity"/>
    <property type="evidence" value="ECO:0007669"/>
    <property type="project" value="TreeGrafter"/>
</dbReference>
<keyword evidence="4 23" id="KW-0812">Transmembrane</keyword>
<evidence type="ECO:0000256" key="13">
    <source>
        <dbReference type="ARBA" id="ARBA00022990"/>
    </source>
</evidence>
<dbReference type="PROSITE" id="PS50893">
    <property type="entry name" value="ABC_TRANSPORTER_2"/>
    <property type="match status" value="1"/>
</dbReference>
<dbReference type="InterPro" id="IPR017871">
    <property type="entry name" value="ABC_transporter-like_CS"/>
</dbReference>
<keyword evidence="12 23" id="KW-1133">Transmembrane helix</keyword>